<dbReference type="EMBL" id="JBJURJ010000002">
    <property type="protein sequence ID" value="MFM9327489.1"/>
    <property type="molecule type" value="Genomic_DNA"/>
</dbReference>
<evidence type="ECO:0000313" key="1">
    <source>
        <dbReference type="EMBL" id="MFM9327489.1"/>
    </source>
</evidence>
<reference evidence="1" key="1">
    <citation type="submission" date="2024-12" db="EMBL/GenBank/DDBJ databases">
        <authorList>
            <person name="Wu N."/>
        </authorList>
    </citation>
    <scope>NUCLEOTIDE SEQUENCE</scope>
    <source>
        <strain evidence="1">P15</strain>
    </source>
</reference>
<accession>A0ACC7NTX2</accession>
<name>A0ACC7NTX2_9BACL</name>
<gene>
    <name evidence="1" type="ORF">ACI1P1_04160</name>
</gene>
<comment type="caution">
    <text evidence="1">The sequence shown here is derived from an EMBL/GenBank/DDBJ whole genome shotgun (WGS) entry which is preliminary data.</text>
</comment>
<organism evidence="1 2">
    <name type="scientific">Paenibacillus mesotrionivorans</name>
    <dbReference type="NCBI Taxonomy" id="3160968"/>
    <lineage>
        <taxon>Bacteria</taxon>
        <taxon>Bacillati</taxon>
        <taxon>Bacillota</taxon>
        <taxon>Bacilli</taxon>
        <taxon>Bacillales</taxon>
        <taxon>Paenibacillaceae</taxon>
        <taxon>Paenibacillus</taxon>
    </lineage>
</organism>
<protein>
    <submittedName>
        <fullName evidence="1">Uncharacterized protein</fullName>
    </submittedName>
</protein>
<sequence length="810" mass="87879">MGTIGHADYLRLLEPWVKPFTEYCYTPPARKELLCYGTGYNGWGMQTHQKAFAAIAVLAADPGTDSTRTGMSRTELLDSALRMLRFTLESHVEGSYQCEDGTSWGHTWISALGVERMMHGVEAIEEHLTAEDRELLRRMLVSESDWLLDHYEILGHPLNESGRNKPESNLWNGSLLHRTAALYPGTPRAEAYREKGSRFLVNAVSVASDALSAAVVDGRPVLEWFVGDNFLEESYALNHHGYLNVGYMVICLSNAAMLHFTFKGLGIAPPEALYHHVRELWDTVKPMLFPDGRLIRLGGDTRVRYCYCQDYLLPALLLAADVFGDEDCPALEAGWLGQVQAEMAANGDGSYLSARCAELKRVSPLYYTRLESDRAVSLSYGAYWRRLFEGLPGGRGEGGLYKPAVPYVWKDTYHGACFVKGERRIASWTWLAAEGPQGLCLPADGSDLAEWRYNLAGRIRGTGVLNEYQTVSHAHRMFEGGFVTWGKALACSGELLAEQQSRDVLAVSQTAVAALPDDCTVVALQYAKTVTRSYISSVRGLLLHVPNDVFNGSRRTYRYGQTEAVLEGAGGGEHIGTERRNGTNPAGGAEGRAGMGGLTGGSGQRIGTGQQGNGQRIETDQQGSGQRINTGSRWLNVDGRLGVVQAYGDEPLTLYRPGRRQIGLKHRHQSDTLGMLYADEICSPFWNSLRDVPPDTVLVDTGFAVLADAGPQETGELAVGGGCAAISVEGAAEAVRVVLVKGADGLRYLLAANFGEQGVSAAGELPAGTSAVLLRELASSGEILLAGGRFTMVLPAGEARLFVVEEAGRA</sequence>
<proteinExistence type="predicted"/>
<dbReference type="Proteomes" id="UP001631969">
    <property type="component" value="Unassembled WGS sequence"/>
</dbReference>
<keyword evidence="2" id="KW-1185">Reference proteome</keyword>
<evidence type="ECO:0000313" key="2">
    <source>
        <dbReference type="Proteomes" id="UP001631969"/>
    </source>
</evidence>